<dbReference type="AlphaFoldDB" id="A0A9Q0MU86"/>
<proteinExistence type="predicted"/>
<dbReference type="EMBL" id="WJQU01000003">
    <property type="protein sequence ID" value="KAJ6638110.1"/>
    <property type="molecule type" value="Genomic_DNA"/>
</dbReference>
<dbReference type="Proteomes" id="UP001151699">
    <property type="component" value="Chromosome X"/>
</dbReference>
<evidence type="ECO:0000313" key="1">
    <source>
        <dbReference type="EMBL" id="KAJ6638110.1"/>
    </source>
</evidence>
<name>A0A9Q0MU86_9DIPT</name>
<reference evidence="1" key="1">
    <citation type="submission" date="2022-07" db="EMBL/GenBank/DDBJ databases">
        <authorList>
            <person name="Trinca V."/>
            <person name="Uliana J.V.C."/>
            <person name="Torres T.T."/>
            <person name="Ward R.J."/>
            <person name="Monesi N."/>
        </authorList>
    </citation>
    <scope>NUCLEOTIDE SEQUENCE</scope>
    <source>
        <strain evidence="1">HSMRA1968</strain>
        <tissue evidence="1">Whole embryos</tissue>
    </source>
</reference>
<gene>
    <name evidence="1" type="ORF">Bhyg_10843</name>
</gene>
<evidence type="ECO:0000313" key="2">
    <source>
        <dbReference type="Proteomes" id="UP001151699"/>
    </source>
</evidence>
<protein>
    <submittedName>
        <fullName evidence="1">Uncharacterized protein</fullName>
    </submittedName>
</protein>
<sequence>MKIHSWKPSSETLTACVLMVWLEKYKSLHDFKLKNAENIQFLIGVDYECNDETIFHRKYCSFFDGLSTFSIRSSTNKDLPYQQKRAFKVDKTDYLSGAKI</sequence>
<accession>A0A9Q0MU86</accession>
<comment type="caution">
    <text evidence="1">The sequence shown here is derived from an EMBL/GenBank/DDBJ whole genome shotgun (WGS) entry which is preliminary data.</text>
</comment>
<organism evidence="1 2">
    <name type="scientific">Pseudolycoriella hygida</name>
    <dbReference type="NCBI Taxonomy" id="35572"/>
    <lineage>
        <taxon>Eukaryota</taxon>
        <taxon>Metazoa</taxon>
        <taxon>Ecdysozoa</taxon>
        <taxon>Arthropoda</taxon>
        <taxon>Hexapoda</taxon>
        <taxon>Insecta</taxon>
        <taxon>Pterygota</taxon>
        <taxon>Neoptera</taxon>
        <taxon>Endopterygota</taxon>
        <taxon>Diptera</taxon>
        <taxon>Nematocera</taxon>
        <taxon>Sciaroidea</taxon>
        <taxon>Sciaridae</taxon>
        <taxon>Pseudolycoriella</taxon>
    </lineage>
</organism>
<keyword evidence="2" id="KW-1185">Reference proteome</keyword>